<protein>
    <submittedName>
        <fullName evidence="1">Uncharacterized protein</fullName>
    </submittedName>
</protein>
<evidence type="ECO:0000313" key="1">
    <source>
        <dbReference type="EMBL" id="APA07453.1"/>
    </source>
</evidence>
<reference evidence="2" key="1">
    <citation type="journal article" date="2017" name="Genome Biol. Evol.">
        <title>The complete genome sequence of the phytopathogenic fungus Sclerotinia sclerotiorum reveals insights into the genome architecture of broad host range pathogens.</title>
        <authorList>
            <person name="Derbyshire M."/>
            <person name="Denton-Giles M."/>
            <person name="Hegedus D."/>
            <person name="Seifbarghy S."/>
            <person name="Rollins J."/>
            <person name="van Kan J."/>
            <person name="Seidl M.F."/>
            <person name="Faino L."/>
            <person name="Mbengue M."/>
            <person name="Navaud O."/>
            <person name="Raffaele S."/>
            <person name="Hammond-Kosack K."/>
            <person name="Heard S."/>
            <person name="Oliver R."/>
        </authorList>
    </citation>
    <scope>NUCLEOTIDE SEQUENCE [LARGE SCALE GENOMIC DNA]</scope>
    <source>
        <strain evidence="2">ATCC 18683 / 1980 / Ss-1</strain>
    </source>
</reference>
<dbReference type="OrthoDB" id="3565252at2759"/>
<accession>A0A1D9PYS9</accession>
<sequence>MQKVIASNQSKDVFLSYSVQGYPPVKNVSANYDGKFGILFDRDLRSPLEAVLLSSLTDCSWCMNVLHLGFKSNGYDNPMVIHVLVQIPG</sequence>
<dbReference type="Proteomes" id="UP000177798">
    <property type="component" value="Chromosome 3"/>
</dbReference>
<name>A0A1D9PYS9_SCLS1</name>
<organism evidence="1 2">
    <name type="scientific">Sclerotinia sclerotiorum (strain ATCC 18683 / 1980 / Ss-1)</name>
    <name type="common">White mold</name>
    <name type="synonym">Whetzelinia sclerotiorum</name>
    <dbReference type="NCBI Taxonomy" id="665079"/>
    <lineage>
        <taxon>Eukaryota</taxon>
        <taxon>Fungi</taxon>
        <taxon>Dikarya</taxon>
        <taxon>Ascomycota</taxon>
        <taxon>Pezizomycotina</taxon>
        <taxon>Leotiomycetes</taxon>
        <taxon>Helotiales</taxon>
        <taxon>Sclerotiniaceae</taxon>
        <taxon>Sclerotinia</taxon>
    </lineage>
</organism>
<dbReference type="VEuPathDB" id="FungiDB:sscle_03g022230"/>
<proteinExistence type="predicted"/>
<dbReference type="EMBL" id="CP017816">
    <property type="protein sequence ID" value="APA07453.1"/>
    <property type="molecule type" value="Genomic_DNA"/>
</dbReference>
<gene>
    <name evidence="1" type="ORF">sscle_03g022230</name>
</gene>
<dbReference type="AlphaFoldDB" id="A0A1D9PYS9"/>
<evidence type="ECO:0000313" key="2">
    <source>
        <dbReference type="Proteomes" id="UP000177798"/>
    </source>
</evidence>